<dbReference type="HOGENOM" id="CLU_056868_0_0_1"/>
<feature type="region of interest" description="Disordered" evidence="2">
    <location>
        <begin position="359"/>
        <end position="380"/>
    </location>
</feature>
<dbReference type="InterPro" id="IPR039062">
    <property type="entry name" value="SPAT1"/>
</dbReference>
<accession>W5MVB1</accession>
<dbReference type="eggNOG" id="ENOG502QT5V">
    <property type="taxonomic scope" value="Eukaryota"/>
</dbReference>
<dbReference type="AlphaFoldDB" id="W5MVB1"/>
<reference evidence="5" key="1">
    <citation type="submission" date="2011-12" db="EMBL/GenBank/DDBJ databases">
        <title>The Draft Genome of Lepisosteus oculatus.</title>
        <authorList>
            <consortium name="The Broad Institute Genome Assembly &amp; Analysis Group"/>
            <consortium name="Computational R&amp;D Group"/>
            <consortium name="and Sequencing Platform"/>
            <person name="Di Palma F."/>
            <person name="Alfoldi J."/>
            <person name="Johnson J."/>
            <person name="Berlin A."/>
            <person name="Gnerre S."/>
            <person name="Jaffe D."/>
            <person name="MacCallum I."/>
            <person name="Young S."/>
            <person name="Walker B.J."/>
            <person name="Lander E.S."/>
            <person name="Lindblad-Toh K."/>
        </authorList>
    </citation>
    <scope>NUCLEOTIDE SEQUENCE [LARGE SCALE GENOMIC DNA]</scope>
</reference>
<feature type="coiled-coil region" evidence="1">
    <location>
        <begin position="388"/>
        <end position="436"/>
    </location>
</feature>
<dbReference type="Pfam" id="PF15743">
    <property type="entry name" value="SPATA1_C"/>
    <property type="match status" value="1"/>
</dbReference>
<reference evidence="4" key="3">
    <citation type="submission" date="2025-09" db="UniProtKB">
        <authorList>
            <consortium name="Ensembl"/>
        </authorList>
    </citation>
    <scope>IDENTIFICATION</scope>
</reference>
<dbReference type="InParanoid" id="W5MVB1"/>
<dbReference type="PANTHER" id="PTHR14421:SF3">
    <property type="entry name" value="SPERMATOGENESIS-ASSOCIATED PROTEIN 1"/>
    <property type="match status" value="1"/>
</dbReference>
<proteinExistence type="predicted"/>
<evidence type="ECO:0000313" key="4">
    <source>
        <dbReference type="Ensembl" id="ENSLOCP00000012320.1"/>
    </source>
</evidence>
<keyword evidence="5" id="KW-1185">Reference proteome</keyword>
<protein>
    <submittedName>
        <fullName evidence="4">Spermatosis associated 1</fullName>
    </submittedName>
</protein>
<dbReference type="Ensembl" id="ENSLOCT00000012341.1">
    <property type="protein sequence ID" value="ENSLOCP00000012320.1"/>
    <property type="gene ID" value="ENSLOCG00000010073.1"/>
</dbReference>
<keyword evidence="1" id="KW-0175">Coiled coil</keyword>
<organism evidence="4 5">
    <name type="scientific">Lepisosteus oculatus</name>
    <name type="common">Spotted gar</name>
    <dbReference type="NCBI Taxonomy" id="7918"/>
    <lineage>
        <taxon>Eukaryota</taxon>
        <taxon>Metazoa</taxon>
        <taxon>Chordata</taxon>
        <taxon>Craniata</taxon>
        <taxon>Vertebrata</taxon>
        <taxon>Euteleostomi</taxon>
        <taxon>Actinopterygii</taxon>
        <taxon>Neopterygii</taxon>
        <taxon>Holostei</taxon>
        <taxon>Semionotiformes</taxon>
        <taxon>Lepisosteidae</taxon>
        <taxon>Lepisosteus</taxon>
    </lineage>
</organism>
<dbReference type="OMA" id="DKMKLTV"/>
<dbReference type="GeneTree" id="ENSGT00390000003298"/>
<name>W5MVB1_LEPOC</name>
<dbReference type="EMBL" id="AHAT01000090">
    <property type="status" value="NOT_ANNOTATED_CDS"/>
    <property type="molecule type" value="Genomic_DNA"/>
</dbReference>
<reference evidence="4" key="2">
    <citation type="submission" date="2025-08" db="UniProtKB">
        <authorList>
            <consortium name="Ensembl"/>
        </authorList>
    </citation>
    <scope>IDENTIFICATION</scope>
</reference>
<feature type="domain" description="Spermatogenesis-associated protein 1 C-terminal" evidence="3">
    <location>
        <begin position="283"/>
        <end position="434"/>
    </location>
</feature>
<evidence type="ECO:0000256" key="1">
    <source>
        <dbReference type="SAM" id="Coils"/>
    </source>
</evidence>
<dbReference type="InterPro" id="IPR031478">
    <property type="entry name" value="SPATA1_C"/>
</dbReference>
<dbReference type="Proteomes" id="UP000018468">
    <property type="component" value="Linkage group LG10"/>
</dbReference>
<feature type="region of interest" description="Disordered" evidence="2">
    <location>
        <begin position="149"/>
        <end position="203"/>
    </location>
</feature>
<sequence>MSKPNEERPPTAPLVELHVLYVPEEQWNSKLNRASTEAIDSFVSAGFIRRVHPDLNLQVLRDGLCRFLGADKEIETFSFLKCVGRSLALVKANQEKELKVKFFAPPHAPEPELYLLPRVGNDRNSCSVSLTPDRQNYPINPQIYSSPLKVSSVPPVKKESTKFPRIKPRAPCNPPAQSQGDEGNSSSEEEKLEETSREAWVPPAERGESCSLVGVILGWSHDGDEVCNFRRHGFLTRLEVYENPLPLPTPAQYSSPPAAPFLAQTAQQPAPPVFLTDRDELIEEIKLAKQERKQLEKTRQNLLRKAKELLGRYRHRRNQDKARDTWKKKYFETKKTTVPLEDGLKNLRQELEKYYHKLQQQLQARDTRSKPQSYGHPSNSKNDLIIQMIAETHEIDQLRKKVEDAKMKLVTEIKLRKQIATEVRALRAELAQKRAQLSLSCPQGGSAAHRFGYQARLQVRHIPV</sequence>
<dbReference type="PANTHER" id="PTHR14421">
    <property type="entry name" value="SPERMATOGENESIS-ASSOCIATED PROTEIN 1"/>
    <property type="match status" value="1"/>
</dbReference>
<feature type="coiled-coil region" evidence="1">
    <location>
        <begin position="278"/>
        <end position="312"/>
    </location>
</feature>
<evidence type="ECO:0000313" key="5">
    <source>
        <dbReference type="Proteomes" id="UP000018468"/>
    </source>
</evidence>
<evidence type="ECO:0000259" key="3">
    <source>
        <dbReference type="Pfam" id="PF15743"/>
    </source>
</evidence>
<dbReference type="Bgee" id="ENSLOCG00000010073">
    <property type="expression patterns" value="Expressed in mesonephros and 1 other cell type or tissue"/>
</dbReference>
<evidence type="ECO:0000256" key="2">
    <source>
        <dbReference type="SAM" id="MobiDB-lite"/>
    </source>
</evidence>